<dbReference type="Proteomes" id="UP001384579">
    <property type="component" value="Unassembled WGS sequence"/>
</dbReference>
<dbReference type="RefSeq" id="WP_340519461.1">
    <property type="nucleotide sequence ID" value="NZ_JBBLXS010000141.1"/>
</dbReference>
<evidence type="ECO:0000313" key="2">
    <source>
        <dbReference type="Proteomes" id="UP001384579"/>
    </source>
</evidence>
<reference evidence="1 2" key="1">
    <citation type="journal article" date="2020" name="Harmful Algae">
        <title>Molecular and morphological characterization of a novel dihydroanatoxin-a producing Microcoleus species (cyanobacteria) from the Russian River, California, USA.</title>
        <authorList>
            <person name="Conklin K.Y."/>
            <person name="Stancheva R."/>
            <person name="Otten T.G."/>
            <person name="Fadness R."/>
            <person name="Boyer G.L."/>
            <person name="Read B."/>
            <person name="Zhang X."/>
            <person name="Sheath R.G."/>
        </authorList>
    </citation>
    <scope>NUCLEOTIDE SEQUENCE [LARGE SCALE GENOMIC DNA]</scope>
    <source>
        <strain evidence="1 2">PTRS2</strain>
    </source>
</reference>
<sequence length="173" mass="20072">MNESDTEIIESTLRWMTEFVELPHPVFGDLPVCPFTKTARLANQILFKIERFSALTEFDRNSAIMQSIYEFYNSDFEIMLVINPEKTAISAPQTQALIEKLNNHISELSLLAFHVHPEEDFNIDGLHTRRAPYPGFTVQVNSQLKPVSDSLLKTEYYRNWTAQQLKYFGIPRN</sequence>
<accession>A0ABU8YMU2</accession>
<proteinExistence type="predicted"/>
<comment type="caution">
    <text evidence="1">The sequence shown here is derived from an EMBL/GenBank/DDBJ whole genome shotgun (WGS) entry which is preliminary data.</text>
</comment>
<keyword evidence="2" id="KW-1185">Reference proteome</keyword>
<gene>
    <name evidence="1" type="ORF">WMG39_12630</name>
</gene>
<name>A0ABU8YMU2_9CYAN</name>
<dbReference type="EMBL" id="JBBLXS010000141">
    <property type="protein sequence ID" value="MEK0185684.1"/>
    <property type="molecule type" value="Genomic_DNA"/>
</dbReference>
<organism evidence="1 2">
    <name type="scientific">Microcoleus anatoxicus PTRS2</name>
    <dbReference type="NCBI Taxonomy" id="2705321"/>
    <lineage>
        <taxon>Bacteria</taxon>
        <taxon>Bacillati</taxon>
        <taxon>Cyanobacteriota</taxon>
        <taxon>Cyanophyceae</taxon>
        <taxon>Oscillatoriophycideae</taxon>
        <taxon>Oscillatoriales</taxon>
        <taxon>Microcoleaceae</taxon>
        <taxon>Microcoleus</taxon>
        <taxon>Microcoleus anatoxicus</taxon>
    </lineage>
</organism>
<protein>
    <submittedName>
        <fullName evidence="1">Uncharacterized protein</fullName>
    </submittedName>
</protein>
<evidence type="ECO:0000313" key="1">
    <source>
        <dbReference type="EMBL" id="MEK0185684.1"/>
    </source>
</evidence>